<reference evidence="1" key="1">
    <citation type="submission" date="2019-09" db="EMBL/GenBank/DDBJ databases">
        <authorList>
            <consortium name="PulseNet: The National Subtyping Network for Foodborne Disease Surveillance"/>
            <person name="Tarr C.L."/>
            <person name="Trees E."/>
            <person name="Katz L.S."/>
            <person name="Carleton-Romer H.A."/>
            <person name="Stroika S."/>
            <person name="Kucerova Z."/>
            <person name="Roache K.F."/>
            <person name="Sabol A.L."/>
            <person name="Besser J."/>
            <person name="Gerner-Smidt P."/>
        </authorList>
    </citation>
    <scope>NUCLEOTIDE SEQUENCE</scope>
    <source>
        <strain evidence="1">PNUSAS100753</strain>
    </source>
</reference>
<sequence>MDSFPEIEIAEYKIFDESNNNNDDNVLNISYGVDENYLDGVGVSIAS</sequence>
<keyword evidence="1" id="KW-0808">Transferase</keyword>
<accession>A0A618M928</accession>
<name>A0A618M928_SALER</name>
<dbReference type="GO" id="GO:0016740">
    <property type="term" value="F:transferase activity"/>
    <property type="evidence" value="ECO:0007669"/>
    <property type="project" value="UniProtKB-KW"/>
</dbReference>
<gene>
    <name evidence="1" type="ORF">F6B29_23160</name>
</gene>
<protein>
    <submittedName>
        <fullName evidence="1">Lipopolysaccharide 1,2-glucosyltransferase</fullName>
    </submittedName>
</protein>
<proteinExistence type="predicted"/>
<evidence type="ECO:0000313" key="1">
    <source>
        <dbReference type="EMBL" id="ECX4647096.1"/>
    </source>
</evidence>
<dbReference type="AlphaFoldDB" id="A0A618M928"/>
<comment type="caution">
    <text evidence="1">The sequence shown here is derived from an EMBL/GenBank/DDBJ whole genome shotgun (WGS) entry which is preliminary data.</text>
</comment>
<feature type="non-terminal residue" evidence="1">
    <location>
        <position position="47"/>
    </location>
</feature>
<dbReference type="EMBL" id="AAKZYZ010000114">
    <property type="protein sequence ID" value="ECX4647096.1"/>
    <property type="molecule type" value="Genomic_DNA"/>
</dbReference>
<organism evidence="1">
    <name type="scientific">Salmonella enterica</name>
    <name type="common">Salmonella choleraesuis</name>
    <dbReference type="NCBI Taxonomy" id="28901"/>
    <lineage>
        <taxon>Bacteria</taxon>
        <taxon>Pseudomonadati</taxon>
        <taxon>Pseudomonadota</taxon>
        <taxon>Gammaproteobacteria</taxon>
        <taxon>Enterobacterales</taxon>
        <taxon>Enterobacteriaceae</taxon>
        <taxon>Salmonella</taxon>
    </lineage>
</organism>